<evidence type="ECO:0000256" key="1">
    <source>
        <dbReference type="SAM" id="Phobius"/>
    </source>
</evidence>
<evidence type="ECO:0008006" key="3">
    <source>
        <dbReference type="Google" id="ProtNLM"/>
    </source>
</evidence>
<sequence length="63" mass="7370">IVMRVFFNQGLADRPLFLLSIFMIFIGIQLITMGLLAELITRTYHEAQNKPTYVIREIIDKKD</sequence>
<feature type="non-terminal residue" evidence="2">
    <location>
        <position position="1"/>
    </location>
</feature>
<dbReference type="AlphaFoldDB" id="X1HMK1"/>
<dbReference type="EMBL" id="BARU01025214">
    <property type="protein sequence ID" value="GAH58285.1"/>
    <property type="molecule type" value="Genomic_DNA"/>
</dbReference>
<comment type="caution">
    <text evidence="2">The sequence shown here is derived from an EMBL/GenBank/DDBJ whole genome shotgun (WGS) entry which is preliminary data.</text>
</comment>
<reference evidence="2" key="1">
    <citation type="journal article" date="2014" name="Front. Microbiol.">
        <title>High frequency of phylogenetically diverse reductive dehalogenase-homologous genes in deep subseafloor sedimentary metagenomes.</title>
        <authorList>
            <person name="Kawai M."/>
            <person name="Futagami T."/>
            <person name="Toyoda A."/>
            <person name="Takaki Y."/>
            <person name="Nishi S."/>
            <person name="Hori S."/>
            <person name="Arai W."/>
            <person name="Tsubouchi T."/>
            <person name="Morono Y."/>
            <person name="Uchiyama I."/>
            <person name="Ito T."/>
            <person name="Fujiyama A."/>
            <person name="Inagaki F."/>
            <person name="Takami H."/>
        </authorList>
    </citation>
    <scope>NUCLEOTIDE SEQUENCE</scope>
    <source>
        <strain evidence="2">Expedition CK06-06</strain>
    </source>
</reference>
<organism evidence="2">
    <name type="scientific">marine sediment metagenome</name>
    <dbReference type="NCBI Taxonomy" id="412755"/>
    <lineage>
        <taxon>unclassified sequences</taxon>
        <taxon>metagenomes</taxon>
        <taxon>ecological metagenomes</taxon>
    </lineage>
</organism>
<gene>
    <name evidence="2" type="ORF">S03H2_40644</name>
</gene>
<evidence type="ECO:0000313" key="2">
    <source>
        <dbReference type="EMBL" id="GAH58285.1"/>
    </source>
</evidence>
<keyword evidence="1" id="KW-0472">Membrane</keyword>
<protein>
    <recommendedName>
        <fullName evidence="3">Glycosyltransferase 2-like domain-containing protein</fullName>
    </recommendedName>
</protein>
<keyword evidence="1" id="KW-1133">Transmembrane helix</keyword>
<accession>X1HMK1</accession>
<name>X1HMK1_9ZZZZ</name>
<keyword evidence="1" id="KW-0812">Transmembrane</keyword>
<proteinExistence type="predicted"/>
<feature type="transmembrane region" description="Helical" evidence="1">
    <location>
        <begin position="16"/>
        <end position="40"/>
    </location>
</feature>